<dbReference type="Pfam" id="PF11294">
    <property type="entry name" value="DUF3095"/>
    <property type="match status" value="1"/>
</dbReference>
<proteinExistence type="predicted"/>
<dbReference type="RefSeq" id="WP_142530953.1">
    <property type="nucleotide sequence ID" value="NZ_CBCSJO010000015.1"/>
</dbReference>
<evidence type="ECO:0008006" key="3">
    <source>
        <dbReference type="Google" id="ProtNLM"/>
    </source>
</evidence>
<protein>
    <recommendedName>
        <fullName evidence="3">DUF3095 domain-containing protein</fullName>
    </recommendedName>
</protein>
<sequence length="383" mass="43422">MSSPNAKFYSDLRENQIPLQELLSRDSLFHQVPENWHVIITDIRNSTASVQNGQHETVNLIATGSIVTVLNVTFRANITIPFFFGGDGATFIVPPAIIDSAMSALLLFRENTLKNFNIDLRAGTIPVNRIYEEGHELRISKFKSSKTLYIPVVLGTGLSYAEKLIKGDDYLYPDRAVQQTQLDLTGMSCRWDKIAPPENHNEVVTLLAVAGENVKQAEAFRKVILLLDQIYGKPEKRQPISINKLKLKTTFNRIELEMRATLKEGNFFKKFYEWFTHLLGHLYFKTRRGKDYLTRLVNMSDTLVIDGRINTVISGTEKQRLQLQGNLDELEQQGIIKFGMYVSTDAVMSCYVRDLQDDHIHFVDGSEGGYTNAASVLKVKLRG</sequence>
<dbReference type="InterPro" id="IPR021445">
    <property type="entry name" value="DUF3095"/>
</dbReference>
<organism evidence="1 2">
    <name type="scientific">Pedobacter westerhofensis</name>
    <dbReference type="NCBI Taxonomy" id="425512"/>
    <lineage>
        <taxon>Bacteria</taxon>
        <taxon>Pseudomonadati</taxon>
        <taxon>Bacteroidota</taxon>
        <taxon>Sphingobacteriia</taxon>
        <taxon>Sphingobacteriales</taxon>
        <taxon>Sphingobacteriaceae</taxon>
        <taxon>Pedobacter</taxon>
    </lineage>
</organism>
<dbReference type="EMBL" id="FXTN01000016">
    <property type="protein sequence ID" value="SMO98234.1"/>
    <property type="molecule type" value="Genomic_DNA"/>
</dbReference>
<evidence type="ECO:0000313" key="2">
    <source>
        <dbReference type="Proteomes" id="UP000320300"/>
    </source>
</evidence>
<accession>A0A521FQ68</accession>
<dbReference type="AlphaFoldDB" id="A0A521FQ68"/>
<dbReference type="Proteomes" id="UP000320300">
    <property type="component" value="Unassembled WGS sequence"/>
</dbReference>
<keyword evidence="2" id="KW-1185">Reference proteome</keyword>
<name>A0A521FQ68_9SPHI</name>
<reference evidence="1 2" key="1">
    <citation type="submission" date="2017-05" db="EMBL/GenBank/DDBJ databases">
        <authorList>
            <person name="Varghese N."/>
            <person name="Submissions S."/>
        </authorList>
    </citation>
    <scope>NUCLEOTIDE SEQUENCE [LARGE SCALE GENOMIC DNA]</scope>
    <source>
        <strain evidence="1 2">DSM 19036</strain>
    </source>
</reference>
<evidence type="ECO:0000313" key="1">
    <source>
        <dbReference type="EMBL" id="SMO98234.1"/>
    </source>
</evidence>
<dbReference type="OrthoDB" id="5342145at2"/>
<gene>
    <name evidence="1" type="ORF">SAMN06265348_11611</name>
</gene>